<name>A0A2T1KG53_9GAMM</name>
<dbReference type="RefSeq" id="WP_106670803.1">
    <property type="nucleotide sequence ID" value="NZ_BMFE01000005.1"/>
</dbReference>
<dbReference type="PANTHER" id="PTHR12526">
    <property type="entry name" value="GLYCOSYLTRANSFERASE"/>
    <property type="match status" value="1"/>
</dbReference>
<gene>
    <name evidence="3" type="ORF">C7H08_05820</name>
</gene>
<keyword evidence="4" id="KW-1185">Reference proteome</keyword>
<dbReference type="InterPro" id="IPR001296">
    <property type="entry name" value="Glyco_trans_1"/>
</dbReference>
<evidence type="ECO:0000313" key="3">
    <source>
        <dbReference type="EMBL" id="PSF09111.1"/>
    </source>
</evidence>
<dbReference type="GO" id="GO:0016757">
    <property type="term" value="F:glycosyltransferase activity"/>
    <property type="evidence" value="ECO:0007669"/>
    <property type="project" value="InterPro"/>
</dbReference>
<feature type="domain" description="Glycosyl transferase family 1" evidence="1">
    <location>
        <begin position="157"/>
        <end position="300"/>
    </location>
</feature>
<evidence type="ECO:0000313" key="4">
    <source>
        <dbReference type="Proteomes" id="UP000238385"/>
    </source>
</evidence>
<dbReference type="SUPFAM" id="SSF53756">
    <property type="entry name" value="UDP-Glycosyltransferase/glycogen phosphorylase"/>
    <property type="match status" value="1"/>
</dbReference>
<dbReference type="CDD" id="cd03811">
    <property type="entry name" value="GT4_GT28_WabH-like"/>
    <property type="match status" value="1"/>
</dbReference>
<dbReference type="GO" id="GO:1901135">
    <property type="term" value="P:carbohydrate derivative metabolic process"/>
    <property type="evidence" value="ECO:0007669"/>
    <property type="project" value="UniProtKB-ARBA"/>
</dbReference>
<proteinExistence type="predicted"/>
<evidence type="ECO:0000259" key="1">
    <source>
        <dbReference type="Pfam" id="PF00534"/>
    </source>
</evidence>
<comment type="caution">
    <text evidence="3">The sequence shown here is derived from an EMBL/GenBank/DDBJ whole genome shotgun (WGS) entry which is preliminary data.</text>
</comment>
<dbReference type="OrthoDB" id="9795746at2"/>
<dbReference type="Gene3D" id="3.40.50.2000">
    <property type="entry name" value="Glycogen Phosphorylase B"/>
    <property type="match status" value="2"/>
</dbReference>
<reference evidence="3 4" key="1">
    <citation type="submission" date="2018-03" db="EMBL/GenBank/DDBJ databases">
        <title>Marinobacter brunus sp. nov., a marine bacterium of Gamma-proteobacteria isolated from the surface seawater of the South China Sea.</title>
        <authorList>
            <person name="Cheng H."/>
            <person name="Wu Y.-H."/>
            <person name="Xamxidin M."/>
            <person name="Xu X.-W."/>
        </authorList>
    </citation>
    <scope>NUCLEOTIDE SEQUENCE [LARGE SCALE GENOMIC DNA]</scope>
    <source>
        <strain evidence="3 4">JCM 30472</strain>
    </source>
</reference>
<keyword evidence="3" id="KW-0808">Transferase</keyword>
<dbReference type="EMBL" id="PXNN01000009">
    <property type="protein sequence ID" value="PSF09111.1"/>
    <property type="molecule type" value="Genomic_DNA"/>
</dbReference>
<dbReference type="InterPro" id="IPR028098">
    <property type="entry name" value="Glyco_trans_4-like_N"/>
</dbReference>
<feature type="domain" description="Glycosyltransferase subfamily 4-like N-terminal" evidence="2">
    <location>
        <begin position="14"/>
        <end position="149"/>
    </location>
</feature>
<organism evidence="3 4">
    <name type="scientific">Marinobacter halophilus</name>
    <dbReference type="NCBI Taxonomy" id="1323740"/>
    <lineage>
        <taxon>Bacteria</taxon>
        <taxon>Pseudomonadati</taxon>
        <taxon>Pseudomonadota</taxon>
        <taxon>Gammaproteobacteria</taxon>
        <taxon>Pseudomonadales</taxon>
        <taxon>Marinobacteraceae</taxon>
        <taxon>Marinobacter</taxon>
    </lineage>
</organism>
<sequence length="332" mass="36159">MKILMLMLSDNLGVGGLEKHTRELTKAMIALDHQVEVAAAPQHLEDLKGVTFYPVNTRRSRNSPALLLAILRIIRAGNYDVLHAQGTKAAFVLQRLAPFTKRQVRVATIHGFKSRYPKADAFHQLIAVSQALANDIAQPGVTVIYNGVSVTPQAPARLPAGTRRPVWLAVGRLAPVKGFDFLINAFQYCPGTLLIAGDGPEQQRLEELINSTGQSDAVKLLGFRTDVPALMAAVDGVVISSEREGFSYVCAEALLLGKPVISTDVPIANEFLPENHIIPAGAPPEVFARHLNINLENAFAAQATARKRAQTELTIDAMTKTTIQIYRECSER</sequence>
<protein>
    <submittedName>
        <fullName evidence="3">Glycosyltransferase</fullName>
    </submittedName>
</protein>
<accession>A0A2T1KG53</accession>
<dbReference type="AlphaFoldDB" id="A0A2T1KG53"/>
<dbReference type="Pfam" id="PF13439">
    <property type="entry name" value="Glyco_transf_4"/>
    <property type="match status" value="1"/>
</dbReference>
<dbReference type="Proteomes" id="UP000238385">
    <property type="component" value="Unassembled WGS sequence"/>
</dbReference>
<evidence type="ECO:0000259" key="2">
    <source>
        <dbReference type="Pfam" id="PF13439"/>
    </source>
</evidence>
<dbReference type="Pfam" id="PF00534">
    <property type="entry name" value="Glycos_transf_1"/>
    <property type="match status" value="1"/>
</dbReference>